<dbReference type="InterPro" id="IPR029068">
    <property type="entry name" value="Glyas_Bleomycin-R_OHBP_Dase"/>
</dbReference>
<name>A0A9K3GE45_9EUKA</name>
<dbReference type="InterPro" id="IPR052393">
    <property type="entry name" value="Cadmium-induced_rsp"/>
</dbReference>
<dbReference type="AlphaFoldDB" id="A0A9K3GE45"/>
<dbReference type="PANTHER" id="PTHR41294:SF1">
    <property type="entry name" value="CADMIUM-INDUCED PROTEIN CADI"/>
    <property type="match status" value="1"/>
</dbReference>
<reference evidence="2 3" key="1">
    <citation type="journal article" date="2018" name="PLoS ONE">
        <title>The draft genome of Kipferlia bialata reveals reductive genome evolution in fornicate parasites.</title>
        <authorList>
            <person name="Tanifuji G."/>
            <person name="Takabayashi S."/>
            <person name="Kume K."/>
            <person name="Takagi M."/>
            <person name="Nakayama T."/>
            <person name="Kamikawa R."/>
            <person name="Inagaki Y."/>
            <person name="Hashimoto T."/>
        </authorList>
    </citation>
    <scope>NUCLEOTIDE SEQUENCE [LARGE SCALE GENOMIC DNA]</scope>
    <source>
        <strain evidence="2">NY0173</strain>
    </source>
</reference>
<dbReference type="GO" id="GO:0046686">
    <property type="term" value="P:response to cadmium ion"/>
    <property type="evidence" value="ECO:0007669"/>
    <property type="project" value="TreeGrafter"/>
</dbReference>
<dbReference type="InterPro" id="IPR037523">
    <property type="entry name" value="VOC_core"/>
</dbReference>
<evidence type="ECO:0000313" key="3">
    <source>
        <dbReference type="Proteomes" id="UP000265618"/>
    </source>
</evidence>
<dbReference type="Gene3D" id="3.10.180.10">
    <property type="entry name" value="2,3-Dihydroxybiphenyl 1,2-Dioxygenase, domain 1"/>
    <property type="match status" value="1"/>
</dbReference>
<dbReference type="PANTHER" id="PTHR41294">
    <property type="entry name" value="CADMIUM-INDUCED PROTEIN CADI"/>
    <property type="match status" value="1"/>
</dbReference>
<dbReference type="SUPFAM" id="SSF54593">
    <property type="entry name" value="Glyoxalase/Bleomycin resistance protein/Dihydroxybiphenyl dioxygenase"/>
    <property type="match status" value="1"/>
</dbReference>
<dbReference type="Proteomes" id="UP000265618">
    <property type="component" value="Unassembled WGS sequence"/>
</dbReference>
<organism evidence="2 3">
    <name type="scientific">Kipferlia bialata</name>
    <dbReference type="NCBI Taxonomy" id="797122"/>
    <lineage>
        <taxon>Eukaryota</taxon>
        <taxon>Metamonada</taxon>
        <taxon>Carpediemonas-like organisms</taxon>
        <taxon>Kipferlia</taxon>
    </lineage>
</organism>
<dbReference type="EMBL" id="BDIP01000013">
    <property type="protein sequence ID" value="GIQ79483.1"/>
    <property type="molecule type" value="Genomic_DNA"/>
</dbReference>
<dbReference type="PROSITE" id="PS51819">
    <property type="entry name" value="VOC"/>
    <property type="match status" value="1"/>
</dbReference>
<feature type="domain" description="VOC" evidence="1">
    <location>
        <begin position="2"/>
        <end position="130"/>
    </location>
</feature>
<keyword evidence="3" id="KW-1185">Reference proteome</keyword>
<gene>
    <name evidence="2" type="ORF">KIPB_000131</name>
</gene>
<evidence type="ECO:0000313" key="2">
    <source>
        <dbReference type="EMBL" id="GIQ79483.1"/>
    </source>
</evidence>
<proteinExistence type="predicted"/>
<dbReference type="CDD" id="cd06587">
    <property type="entry name" value="VOC"/>
    <property type="match status" value="1"/>
</dbReference>
<evidence type="ECO:0000259" key="1">
    <source>
        <dbReference type="PROSITE" id="PS51819"/>
    </source>
</evidence>
<protein>
    <recommendedName>
        <fullName evidence="1">VOC domain-containing protein</fullName>
    </recommendedName>
</protein>
<accession>A0A9K3GE45</accession>
<comment type="caution">
    <text evidence="2">The sequence shown here is derived from an EMBL/GenBank/DDBJ whole genome shotgun (WGS) entry which is preliminary data.</text>
</comment>
<sequence>MPCTHFAVHVPCSGAAVEFLHRYCGTEIVCSRPSGRTDQRVYWCSEPGKETDFIYVVLPDRKEDIPQQQWRRDLSHMGMSCDSREEVEAYAAKAEEDGILSLPPMDLPFPTGYVCLVHAPWGGLVEFSYGQPLGTMDCCR</sequence>